<dbReference type="GO" id="GO:0005794">
    <property type="term" value="C:Golgi apparatus"/>
    <property type="evidence" value="ECO:0000318"/>
    <property type="project" value="GO_Central"/>
</dbReference>
<dbReference type="InterPro" id="IPR027417">
    <property type="entry name" value="P-loop_NTPase"/>
</dbReference>
<keyword evidence="1" id="KW-0547">Nucleotide-binding</keyword>
<dbReference type="STRING" id="5722.A2GDJ2"/>
<dbReference type="PROSITE" id="PS51417">
    <property type="entry name" value="ARF"/>
    <property type="match status" value="1"/>
</dbReference>
<protein>
    <submittedName>
        <fullName evidence="3">Small GTP-binding protein, putative</fullName>
    </submittedName>
</protein>
<dbReference type="SMR" id="A2GDJ2"/>
<keyword evidence="4" id="KW-1185">Reference proteome</keyword>
<dbReference type="InterPro" id="IPR001806">
    <property type="entry name" value="Small_GTPase"/>
</dbReference>
<gene>
    <name evidence="3" type="ORF">TVAG_085320</name>
</gene>
<dbReference type="VEuPathDB" id="TrichDB:TVAG_085320"/>
<dbReference type="FunFam" id="3.40.50.300:FF:001773">
    <property type="entry name" value="Small GTP-binding protein, putative"/>
    <property type="match status" value="1"/>
</dbReference>
<dbReference type="PRINTS" id="PR00449">
    <property type="entry name" value="RASTRNSFRMNG"/>
</dbReference>
<evidence type="ECO:0000256" key="2">
    <source>
        <dbReference type="ARBA" id="ARBA00023134"/>
    </source>
</evidence>
<dbReference type="SMART" id="SM00175">
    <property type="entry name" value="RAB"/>
    <property type="match status" value="1"/>
</dbReference>
<name>A2GDJ2_TRIV3</name>
<dbReference type="VEuPathDB" id="TrichDB:TVAGG3_0893450"/>
<dbReference type="KEGG" id="tva:4742410"/>
<reference evidence="3" key="1">
    <citation type="submission" date="2006-10" db="EMBL/GenBank/DDBJ databases">
        <authorList>
            <person name="Amadeo P."/>
            <person name="Zhao Q."/>
            <person name="Wortman J."/>
            <person name="Fraser-Liggett C."/>
            <person name="Carlton J."/>
        </authorList>
    </citation>
    <scope>NUCLEOTIDE SEQUENCE</scope>
    <source>
        <strain evidence="3">G3</strain>
    </source>
</reference>
<dbReference type="eggNOG" id="KOG0094">
    <property type="taxonomic scope" value="Eukaryota"/>
</dbReference>
<dbReference type="GO" id="GO:0003924">
    <property type="term" value="F:GTPase activity"/>
    <property type="evidence" value="ECO:0000318"/>
    <property type="project" value="GO_Central"/>
</dbReference>
<dbReference type="CDD" id="cd00154">
    <property type="entry name" value="Rab"/>
    <property type="match status" value="1"/>
</dbReference>
<dbReference type="PROSITE" id="PS51419">
    <property type="entry name" value="RAB"/>
    <property type="match status" value="1"/>
</dbReference>
<evidence type="ECO:0000313" key="3">
    <source>
        <dbReference type="EMBL" id="EAX84774.1"/>
    </source>
</evidence>
<dbReference type="SUPFAM" id="SSF52540">
    <property type="entry name" value="P-loop containing nucleoside triphosphate hydrolases"/>
    <property type="match status" value="1"/>
</dbReference>
<dbReference type="GO" id="GO:0006891">
    <property type="term" value="P:intra-Golgi vesicle-mediated transport"/>
    <property type="evidence" value="ECO:0000318"/>
    <property type="project" value="GO_Central"/>
</dbReference>
<dbReference type="NCBIfam" id="TIGR00231">
    <property type="entry name" value="small_GTP"/>
    <property type="match status" value="1"/>
</dbReference>
<dbReference type="PANTHER" id="PTHR47977">
    <property type="entry name" value="RAS-RELATED PROTEIN RAB"/>
    <property type="match status" value="1"/>
</dbReference>
<dbReference type="PROSITE" id="PS51421">
    <property type="entry name" value="RAS"/>
    <property type="match status" value="1"/>
</dbReference>
<dbReference type="SMART" id="SM00174">
    <property type="entry name" value="RHO"/>
    <property type="match status" value="1"/>
</dbReference>
<organism evidence="3 4">
    <name type="scientific">Trichomonas vaginalis (strain ATCC PRA-98 / G3)</name>
    <dbReference type="NCBI Taxonomy" id="412133"/>
    <lineage>
        <taxon>Eukaryota</taxon>
        <taxon>Metamonada</taxon>
        <taxon>Parabasalia</taxon>
        <taxon>Trichomonadida</taxon>
        <taxon>Trichomonadidae</taxon>
        <taxon>Trichomonas</taxon>
    </lineage>
</organism>
<proteinExistence type="predicted"/>
<dbReference type="InterPro" id="IPR050227">
    <property type="entry name" value="Rab"/>
</dbReference>
<dbReference type="GO" id="GO:0006886">
    <property type="term" value="P:intracellular protein transport"/>
    <property type="evidence" value="ECO:0000318"/>
    <property type="project" value="GO_Central"/>
</dbReference>
<evidence type="ECO:0000313" key="4">
    <source>
        <dbReference type="Proteomes" id="UP000001542"/>
    </source>
</evidence>
<accession>A2GDJ2</accession>
<dbReference type="Pfam" id="PF00071">
    <property type="entry name" value="Ras"/>
    <property type="match status" value="1"/>
</dbReference>
<dbReference type="InterPro" id="IPR005225">
    <property type="entry name" value="Small_GTP-bd"/>
</dbReference>
<dbReference type="InParanoid" id="A2GDJ2"/>
<dbReference type="Gene3D" id="3.40.50.300">
    <property type="entry name" value="P-loop containing nucleotide triphosphate hydrolases"/>
    <property type="match status" value="1"/>
</dbReference>
<dbReference type="GO" id="GO:0005525">
    <property type="term" value="F:GTP binding"/>
    <property type="evidence" value="ECO:0007669"/>
    <property type="project" value="UniProtKB-KW"/>
</dbReference>
<dbReference type="OMA" id="WYNSVLE"/>
<dbReference type="GO" id="GO:0005829">
    <property type="term" value="C:cytosol"/>
    <property type="evidence" value="ECO:0007669"/>
    <property type="project" value="GOC"/>
</dbReference>
<sequence>MAAKPQPKIKVIFLGSAGVGKTSIIQHFMYSSFNGAYETTIGIDFFMKSIPVNGQPVNLQIWDTAGQEQFKSLTPGYIREAQVVVLVYDTSDPKTLEATKDWYNSVLEILGTPPILFLVGNKIDLGKNVNPQDVKAVANGKMTTMETSAKTGDGIIALFKAIAESINAEPTPSPTSQHVEITATPVPVQKKEGCC</sequence>
<evidence type="ECO:0000256" key="1">
    <source>
        <dbReference type="ARBA" id="ARBA00022741"/>
    </source>
</evidence>
<dbReference type="OrthoDB" id="413584at2759"/>
<reference evidence="3" key="2">
    <citation type="journal article" date="2007" name="Science">
        <title>Draft genome sequence of the sexually transmitted pathogen Trichomonas vaginalis.</title>
        <authorList>
            <person name="Carlton J.M."/>
            <person name="Hirt R.P."/>
            <person name="Silva J.C."/>
            <person name="Delcher A.L."/>
            <person name="Schatz M."/>
            <person name="Zhao Q."/>
            <person name="Wortman J.R."/>
            <person name="Bidwell S.L."/>
            <person name="Alsmark U.C.M."/>
            <person name="Besteiro S."/>
            <person name="Sicheritz-Ponten T."/>
            <person name="Noel C.J."/>
            <person name="Dacks J.B."/>
            <person name="Foster P.G."/>
            <person name="Simillion C."/>
            <person name="Van de Peer Y."/>
            <person name="Miranda-Saavedra D."/>
            <person name="Barton G.J."/>
            <person name="Westrop G.D."/>
            <person name="Mueller S."/>
            <person name="Dessi D."/>
            <person name="Fiori P.L."/>
            <person name="Ren Q."/>
            <person name="Paulsen I."/>
            <person name="Zhang H."/>
            <person name="Bastida-Corcuera F.D."/>
            <person name="Simoes-Barbosa A."/>
            <person name="Brown M.T."/>
            <person name="Hayes R.D."/>
            <person name="Mukherjee M."/>
            <person name="Okumura C.Y."/>
            <person name="Schneider R."/>
            <person name="Smith A.J."/>
            <person name="Vanacova S."/>
            <person name="Villalvazo M."/>
            <person name="Haas B.J."/>
            <person name="Pertea M."/>
            <person name="Feldblyum T.V."/>
            <person name="Utterback T.R."/>
            <person name="Shu C.L."/>
            <person name="Osoegawa K."/>
            <person name="de Jong P.J."/>
            <person name="Hrdy I."/>
            <person name="Horvathova L."/>
            <person name="Zubacova Z."/>
            <person name="Dolezal P."/>
            <person name="Malik S.B."/>
            <person name="Logsdon J.M. Jr."/>
            <person name="Henze K."/>
            <person name="Gupta A."/>
            <person name="Wang C.C."/>
            <person name="Dunne R.L."/>
            <person name="Upcroft J.A."/>
            <person name="Upcroft P."/>
            <person name="White O."/>
            <person name="Salzberg S.L."/>
            <person name="Tang P."/>
            <person name="Chiu C.-H."/>
            <person name="Lee Y.-S."/>
            <person name="Embley T.M."/>
            <person name="Coombs G.H."/>
            <person name="Mottram J.C."/>
            <person name="Tachezy J."/>
            <person name="Fraser-Liggett C.M."/>
            <person name="Johnson P.J."/>
        </authorList>
    </citation>
    <scope>NUCLEOTIDE SEQUENCE [LARGE SCALE GENOMIC DNA]</scope>
    <source>
        <strain evidence="3">G3</strain>
    </source>
</reference>
<keyword evidence="2" id="KW-0342">GTP-binding</keyword>
<dbReference type="GO" id="GO:0012505">
    <property type="term" value="C:endomembrane system"/>
    <property type="evidence" value="ECO:0000318"/>
    <property type="project" value="GO_Central"/>
</dbReference>
<dbReference type="SMART" id="SM00176">
    <property type="entry name" value="RAN"/>
    <property type="match status" value="1"/>
</dbReference>
<dbReference type="GO" id="GO:0042147">
    <property type="term" value="P:retrograde transport, endosome to Golgi"/>
    <property type="evidence" value="ECO:0000318"/>
    <property type="project" value="GO_Central"/>
</dbReference>
<dbReference type="GO" id="GO:0006890">
    <property type="term" value="P:retrograde vesicle-mediated transport, Golgi to endoplasmic reticulum"/>
    <property type="evidence" value="ECO:0000318"/>
    <property type="project" value="GO_Central"/>
</dbReference>
<dbReference type="RefSeq" id="XP_001297704.1">
    <property type="nucleotide sequence ID" value="XM_001297703.1"/>
</dbReference>
<dbReference type="EMBL" id="DS115209">
    <property type="protein sequence ID" value="EAX84774.1"/>
    <property type="molecule type" value="Genomic_DNA"/>
</dbReference>
<dbReference type="SMART" id="SM00173">
    <property type="entry name" value="RAS"/>
    <property type="match status" value="1"/>
</dbReference>
<dbReference type="Proteomes" id="UP000001542">
    <property type="component" value="Unassembled WGS sequence"/>
</dbReference>
<dbReference type="AlphaFoldDB" id="A2GDJ2"/>